<sequence>MSKRQADFEQKLTRGHGTGSGAGRLMSNRSPRIYIILHGNRDVLLQQAHQLTKQLVKRHECDSERPRATVMPPINRPRYTDLNLTSWRTFGWWFGHEGKSDVSFEIWVVVMPDTQGITELRLARPEYMA</sequence>
<organism evidence="2 3">
    <name type="scientific">Elysia crispata</name>
    <name type="common">lettuce slug</name>
    <dbReference type="NCBI Taxonomy" id="231223"/>
    <lineage>
        <taxon>Eukaryota</taxon>
        <taxon>Metazoa</taxon>
        <taxon>Spiralia</taxon>
        <taxon>Lophotrochozoa</taxon>
        <taxon>Mollusca</taxon>
        <taxon>Gastropoda</taxon>
        <taxon>Heterobranchia</taxon>
        <taxon>Euthyneura</taxon>
        <taxon>Panpulmonata</taxon>
        <taxon>Sacoglossa</taxon>
        <taxon>Placobranchoidea</taxon>
        <taxon>Plakobranchidae</taxon>
        <taxon>Elysia</taxon>
    </lineage>
</organism>
<keyword evidence="3" id="KW-1185">Reference proteome</keyword>
<evidence type="ECO:0000256" key="1">
    <source>
        <dbReference type="SAM" id="MobiDB-lite"/>
    </source>
</evidence>
<name>A0AAE0YK69_9GAST</name>
<comment type="caution">
    <text evidence="2">The sequence shown here is derived from an EMBL/GenBank/DDBJ whole genome shotgun (WGS) entry which is preliminary data.</text>
</comment>
<feature type="region of interest" description="Disordered" evidence="1">
    <location>
        <begin position="1"/>
        <end position="25"/>
    </location>
</feature>
<protein>
    <submittedName>
        <fullName evidence="2">Uncharacterized protein</fullName>
    </submittedName>
</protein>
<reference evidence="2" key="1">
    <citation type="journal article" date="2023" name="G3 (Bethesda)">
        <title>A reference genome for the long-term kleptoplast-retaining sea slug Elysia crispata morphotype clarki.</title>
        <authorList>
            <person name="Eastman K.E."/>
            <person name="Pendleton A.L."/>
            <person name="Shaikh M.A."/>
            <person name="Suttiyut T."/>
            <person name="Ogas R."/>
            <person name="Tomko P."/>
            <person name="Gavelis G."/>
            <person name="Widhalm J.R."/>
            <person name="Wisecaver J.H."/>
        </authorList>
    </citation>
    <scope>NUCLEOTIDE SEQUENCE</scope>
    <source>
        <strain evidence="2">ECLA1</strain>
    </source>
</reference>
<evidence type="ECO:0000313" key="3">
    <source>
        <dbReference type="Proteomes" id="UP001283361"/>
    </source>
</evidence>
<evidence type="ECO:0000313" key="2">
    <source>
        <dbReference type="EMBL" id="KAK3748410.1"/>
    </source>
</evidence>
<dbReference type="Proteomes" id="UP001283361">
    <property type="component" value="Unassembled WGS sequence"/>
</dbReference>
<dbReference type="AlphaFoldDB" id="A0AAE0YK69"/>
<accession>A0AAE0YK69</accession>
<dbReference type="EMBL" id="JAWDGP010006023">
    <property type="protein sequence ID" value="KAK3748410.1"/>
    <property type="molecule type" value="Genomic_DNA"/>
</dbReference>
<feature type="compositionally biased region" description="Basic and acidic residues" evidence="1">
    <location>
        <begin position="1"/>
        <end position="12"/>
    </location>
</feature>
<proteinExistence type="predicted"/>
<gene>
    <name evidence="2" type="ORF">RRG08_012404</name>
</gene>